<dbReference type="InterPro" id="IPR053710">
    <property type="entry name" value="Arylamine_NAT_domain_sf"/>
</dbReference>
<dbReference type="OrthoDB" id="10260017at2759"/>
<evidence type="ECO:0000256" key="1">
    <source>
        <dbReference type="ARBA" id="ARBA00006547"/>
    </source>
</evidence>
<protein>
    <recommendedName>
        <fullName evidence="2">arylamine N-acetyltransferase</fullName>
        <ecNumber evidence="2">2.3.1.5</ecNumber>
    </recommendedName>
</protein>
<dbReference type="Gene3D" id="3.30.2140.20">
    <property type="match status" value="1"/>
</dbReference>
<keyword evidence="3" id="KW-0012">Acyltransferase</keyword>
<name>A0A6A4JK19_APOLU</name>
<dbReference type="InterPro" id="IPR001447">
    <property type="entry name" value="Arylamine_N-AcTrfase"/>
</dbReference>
<dbReference type="PANTHER" id="PTHR11786:SF0">
    <property type="entry name" value="ARYLAMINE N-ACETYLTRANSFERASE 4-RELATED"/>
    <property type="match status" value="1"/>
</dbReference>
<dbReference type="Proteomes" id="UP000466442">
    <property type="component" value="Unassembled WGS sequence"/>
</dbReference>
<reference evidence="4" key="1">
    <citation type="journal article" date="2021" name="Mol. Ecol. Resour.">
        <title>Apolygus lucorum genome provides insights into omnivorousness and mesophyll feeding.</title>
        <authorList>
            <person name="Liu Y."/>
            <person name="Liu H."/>
            <person name="Wang H."/>
            <person name="Huang T."/>
            <person name="Liu B."/>
            <person name="Yang B."/>
            <person name="Yin L."/>
            <person name="Li B."/>
            <person name="Zhang Y."/>
            <person name="Zhang S."/>
            <person name="Jiang F."/>
            <person name="Zhang X."/>
            <person name="Ren Y."/>
            <person name="Wang B."/>
            <person name="Wang S."/>
            <person name="Lu Y."/>
            <person name="Wu K."/>
            <person name="Fan W."/>
            <person name="Wang G."/>
        </authorList>
    </citation>
    <scope>NUCLEOTIDE SEQUENCE</scope>
    <source>
        <strain evidence="4">12Hb</strain>
    </source>
</reference>
<dbReference type="EMBL" id="WIXP02000006">
    <property type="protein sequence ID" value="KAF6209181.1"/>
    <property type="molecule type" value="Genomic_DNA"/>
</dbReference>
<evidence type="ECO:0000313" key="5">
    <source>
        <dbReference type="Proteomes" id="UP000466442"/>
    </source>
</evidence>
<sequence>MDAQRFDLDEYLMLTGADPKIRKYSQANLELLTALVARHVSTVHYQNYDLLTRKEILDMTPGALLQRLLINGRGGMCYETSELIFHVLMEFEFDVKRVPVVVLAGMPFNETAPKDHNVLIVFLAGKKYLVDVGFGFNSLRRPIEFNFESTEEKSLAAGEEYQLLCAEEYYQLNFRLRGDWTSFYRFERPMNFINFRESIDYYHNLVKFPGTTTIRDSVVFVGVVFEGGRFGFSCDYDTVEGAKNFSLLTVKEGIAKSQKLDVETFRETIGRHLKLDIIYTDQNNIIRFS</sequence>
<comment type="caution">
    <text evidence="4">The sequence shown here is derived from an EMBL/GenBank/DDBJ whole genome shotgun (WGS) entry which is preliminary data.</text>
</comment>
<gene>
    <name evidence="4" type="ORF">GE061_014926</name>
</gene>
<dbReference type="PRINTS" id="PR01543">
    <property type="entry name" value="ANATRNSFRASE"/>
</dbReference>
<accession>A0A6A4JK19</accession>
<dbReference type="InterPro" id="IPR038765">
    <property type="entry name" value="Papain-like_cys_pep_sf"/>
</dbReference>
<dbReference type="PANTHER" id="PTHR11786">
    <property type="entry name" value="N-HYDROXYARYLAMINE O-ACETYLTRANSFERASE"/>
    <property type="match status" value="1"/>
</dbReference>
<keyword evidence="5" id="KW-1185">Reference proteome</keyword>
<dbReference type="GO" id="GO:0004060">
    <property type="term" value="F:arylamine N-acetyltransferase activity"/>
    <property type="evidence" value="ECO:0007669"/>
    <property type="project" value="UniProtKB-EC"/>
</dbReference>
<dbReference type="SUPFAM" id="SSF54001">
    <property type="entry name" value="Cysteine proteinases"/>
    <property type="match status" value="1"/>
</dbReference>
<evidence type="ECO:0000256" key="2">
    <source>
        <dbReference type="ARBA" id="ARBA00012701"/>
    </source>
</evidence>
<comment type="similarity">
    <text evidence="1 3">Belongs to the arylamine N-acetyltransferase family.</text>
</comment>
<dbReference type="Pfam" id="PF00797">
    <property type="entry name" value="Acetyltransf_2"/>
    <property type="match status" value="1"/>
</dbReference>
<dbReference type="AlphaFoldDB" id="A0A6A4JK19"/>
<proteinExistence type="inferred from homology"/>
<keyword evidence="3" id="KW-0808">Transferase</keyword>
<evidence type="ECO:0000313" key="4">
    <source>
        <dbReference type="EMBL" id="KAF6209181.1"/>
    </source>
</evidence>
<organism evidence="4 5">
    <name type="scientific">Apolygus lucorum</name>
    <name type="common">Small green plant bug</name>
    <name type="synonym">Lygocoris lucorum</name>
    <dbReference type="NCBI Taxonomy" id="248454"/>
    <lineage>
        <taxon>Eukaryota</taxon>
        <taxon>Metazoa</taxon>
        <taxon>Ecdysozoa</taxon>
        <taxon>Arthropoda</taxon>
        <taxon>Hexapoda</taxon>
        <taxon>Insecta</taxon>
        <taxon>Pterygota</taxon>
        <taxon>Neoptera</taxon>
        <taxon>Paraneoptera</taxon>
        <taxon>Hemiptera</taxon>
        <taxon>Heteroptera</taxon>
        <taxon>Panheteroptera</taxon>
        <taxon>Cimicomorpha</taxon>
        <taxon>Miridae</taxon>
        <taxon>Mirini</taxon>
        <taxon>Apolygus</taxon>
    </lineage>
</organism>
<dbReference type="EC" id="2.3.1.5" evidence="2"/>
<evidence type="ECO:0000256" key="3">
    <source>
        <dbReference type="RuleBase" id="RU003452"/>
    </source>
</evidence>